<feature type="domain" description="HTH lysR-type" evidence="5">
    <location>
        <begin position="11"/>
        <end position="68"/>
    </location>
</feature>
<dbReference type="InterPro" id="IPR000847">
    <property type="entry name" value="LysR_HTH_N"/>
</dbReference>
<evidence type="ECO:0000256" key="1">
    <source>
        <dbReference type="ARBA" id="ARBA00009437"/>
    </source>
</evidence>
<protein>
    <submittedName>
        <fullName evidence="6">HTH-type transcriptional regulator DmlR</fullName>
    </submittedName>
</protein>
<dbReference type="SUPFAM" id="SSF53850">
    <property type="entry name" value="Periplasmic binding protein-like II"/>
    <property type="match status" value="1"/>
</dbReference>
<evidence type="ECO:0000313" key="6">
    <source>
        <dbReference type="EMBL" id="CAH0991096.1"/>
    </source>
</evidence>
<dbReference type="RefSeq" id="WP_290368483.1">
    <property type="nucleotide sequence ID" value="NZ_CAKLPX010000001.1"/>
</dbReference>
<sequence>MKDSLIIIDNMLLADLDVIVKIAECRSITAAATLLDMRVATASAALKRVEKSLGAELFVRTTRRLRLSAAGERYLPQCQLALETLAQARQNMQQELDIIEGELRLALPSDLGRNIISPWLDELLATHPKLSLRTNLSDSHIDFYRDAVDVALRYGSPKDSSLYGFKICTVPGVLCASPDYLSRCGTPTQPQDLLSHNGLFYQLYDMTHDVWQFSHDGRSQKIKMSGNRASNDGDQVRRWCIDGQGVAIKSCLDMSTDLLNKKVVNVMPDYRPKASELWLICPSRQSITPAVRLLRDTLQQHCAALLKALASEGILSQEQIR</sequence>
<dbReference type="Pfam" id="PF00126">
    <property type="entry name" value="HTH_1"/>
    <property type="match status" value="1"/>
</dbReference>
<keyword evidence="4" id="KW-0804">Transcription</keyword>
<evidence type="ECO:0000256" key="4">
    <source>
        <dbReference type="ARBA" id="ARBA00023163"/>
    </source>
</evidence>
<comment type="similarity">
    <text evidence="1">Belongs to the LysR transcriptional regulatory family.</text>
</comment>
<gene>
    <name evidence="6" type="primary">dmlR_1</name>
    <name evidence="6" type="ORF">SIN8267_01197</name>
</gene>
<dbReference type="Proteomes" id="UP000838100">
    <property type="component" value="Unassembled WGS sequence"/>
</dbReference>
<evidence type="ECO:0000256" key="3">
    <source>
        <dbReference type="ARBA" id="ARBA00023125"/>
    </source>
</evidence>
<keyword evidence="7" id="KW-1185">Reference proteome</keyword>
<evidence type="ECO:0000259" key="5">
    <source>
        <dbReference type="PROSITE" id="PS50931"/>
    </source>
</evidence>
<dbReference type="InterPro" id="IPR058163">
    <property type="entry name" value="LysR-type_TF_proteobact-type"/>
</dbReference>
<keyword evidence="2" id="KW-0805">Transcription regulation</keyword>
<accession>A0ABM9AEH0</accession>
<dbReference type="InterPro" id="IPR036388">
    <property type="entry name" value="WH-like_DNA-bd_sf"/>
</dbReference>
<organism evidence="6 7">
    <name type="scientific">Sinobacterium norvegicum</name>
    <dbReference type="NCBI Taxonomy" id="1641715"/>
    <lineage>
        <taxon>Bacteria</taxon>
        <taxon>Pseudomonadati</taxon>
        <taxon>Pseudomonadota</taxon>
        <taxon>Gammaproteobacteria</taxon>
        <taxon>Cellvibrionales</taxon>
        <taxon>Spongiibacteraceae</taxon>
        <taxon>Sinobacterium</taxon>
    </lineage>
</organism>
<reference evidence="6" key="1">
    <citation type="submission" date="2021-12" db="EMBL/GenBank/DDBJ databases">
        <authorList>
            <person name="Rodrigo-Torres L."/>
            <person name="Arahal R. D."/>
            <person name="Lucena T."/>
        </authorList>
    </citation>
    <scope>NUCLEOTIDE SEQUENCE</scope>
    <source>
        <strain evidence="6">CECT 8267</strain>
    </source>
</reference>
<evidence type="ECO:0000313" key="7">
    <source>
        <dbReference type="Proteomes" id="UP000838100"/>
    </source>
</evidence>
<dbReference type="SUPFAM" id="SSF46785">
    <property type="entry name" value="Winged helix' DNA-binding domain"/>
    <property type="match status" value="1"/>
</dbReference>
<name>A0ABM9AEH0_9GAMM</name>
<dbReference type="Pfam" id="PF03466">
    <property type="entry name" value="LysR_substrate"/>
    <property type="match status" value="1"/>
</dbReference>
<dbReference type="EMBL" id="CAKLPX010000001">
    <property type="protein sequence ID" value="CAH0991096.1"/>
    <property type="molecule type" value="Genomic_DNA"/>
</dbReference>
<dbReference type="CDD" id="cd08422">
    <property type="entry name" value="PBP2_CrgA_like"/>
    <property type="match status" value="1"/>
</dbReference>
<proteinExistence type="inferred from homology"/>
<evidence type="ECO:0000256" key="2">
    <source>
        <dbReference type="ARBA" id="ARBA00023015"/>
    </source>
</evidence>
<dbReference type="PANTHER" id="PTHR30537:SF21">
    <property type="entry name" value="HTH-TYPE TRANSCRIPTIONAL REGULATOR SINR-RELATED"/>
    <property type="match status" value="1"/>
</dbReference>
<comment type="caution">
    <text evidence="6">The sequence shown here is derived from an EMBL/GenBank/DDBJ whole genome shotgun (WGS) entry which is preliminary data.</text>
</comment>
<dbReference type="InterPro" id="IPR005119">
    <property type="entry name" value="LysR_subst-bd"/>
</dbReference>
<dbReference type="PROSITE" id="PS50931">
    <property type="entry name" value="HTH_LYSR"/>
    <property type="match status" value="1"/>
</dbReference>
<keyword evidence="3" id="KW-0238">DNA-binding</keyword>
<dbReference type="Gene3D" id="3.40.190.290">
    <property type="match status" value="1"/>
</dbReference>
<dbReference type="Gene3D" id="1.10.10.10">
    <property type="entry name" value="Winged helix-like DNA-binding domain superfamily/Winged helix DNA-binding domain"/>
    <property type="match status" value="1"/>
</dbReference>
<dbReference type="PANTHER" id="PTHR30537">
    <property type="entry name" value="HTH-TYPE TRANSCRIPTIONAL REGULATOR"/>
    <property type="match status" value="1"/>
</dbReference>
<dbReference type="InterPro" id="IPR036390">
    <property type="entry name" value="WH_DNA-bd_sf"/>
</dbReference>